<evidence type="ECO:0000313" key="2">
    <source>
        <dbReference type="EMBL" id="TNN63685.1"/>
    </source>
</evidence>
<accession>A0A4Z2HEH0</accession>
<dbReference type="EMBL" id="SRLO01000268">
    <property type="protein sequence ID" value="TNN63685.1"/>
    <property type="molecule type" value="Genomic_DNA"/>
</dbReference>
<keyword evidence="3" id="KW-1185">Reference proteome</keyword>
<sequence length="94" mass="10341">METQRISNTTRRHGDEPRQGPLCRCFGSSEPMVLRFTAWALSPITLPAAATLNGAIQISCPKMANNYLFIGRCVTQGTRLRNLLSANVTFDMGP</sequence>
<gene>
    <name evidence="2" type="ORF">EYF80_026103</name>
</gene>
<evidence type="ECO:0000256" key="1">
    <source>
        <dbReference type="SAM" id="MobiDB-lite"/>
    </source>
</evidence>
<protein>
    <submittedName>
        <fullName evidence="2">Uncharacterized protein</fullName>
    </submittedName>
</protein>
<organism evidence="2 3">
    <name type="scientific">Liparis tanakae</name>
    <name type="common">Tanaka's snailfish</name>
    <dbReference type="NCBI Taxonomy" id="230148"/>
    <lineage>
        <taxon>Eukaryota</taxon>
        <taxon>Metazoa</taxon>
        <taxon>Chordata</taxon>
        <taxon>Craniata</taxon>
        <taxon>Vertebrata</taxon>
        <taxon>Euteleostomi</taxon>
        <taxon>Actinopterygii</taxon>
        <taxon>Neopterygii</taxon>
        <taxon>Teleostei</taxon>
        <taxon>Neoteleostei</taxon>
        <taxon>Acanthomorphata</taxon>
        <taxon>Eupercaria</taxon>
        <taxon>Perciformes</taxon>
        <taxon>Cottioidei</taxon>
        <taxon>Cottales</taxon>
        <taxon>Liparidae</taxon>
        <taxon>Liparis</taxon>
    </lineage>
</organism>
<dbReference type="AlphaFoldDB" id="A0A4Z2HEH0"/>
<name>A0A4Z2HEH0_9TELE</name>
<proteinExistence type="predicted"/>
<feature type="region of interest" description="Disordered" evidence="1">
    <location>
        <begin position="1"/>
        <end position="21"/>
    </location>
</feature>
<reference evidence="2 3" key="1">
    <citation type="submission" date="2019-03" db="EMBL/GenBank/DDBJ databases">
        <title>First draft genome of Liparis tanakae, snailfish: a comprehensive survey of snailfish specific genes.</title>
        <authorList>
            <person name="Kim W."/>
            <person name="Song I."/>
            <person name="Jeong J.-H."/>
            <person name="Kim D."/>
            <person name="Kim S."/>
            <person name="Ryu S."/>
            <person name="Song J.Y."/>
            <person name="Lee S.K."/>
        </authorList>
    </citation>
    <scope>NUCLEOTIDE SEQUENCE [LARGE SCALE GENOMIC DNA]</scope>
    <source>
        <tissue evidence="2">Muscle</tissue>
    </source>
</reference>
<evidence type="ECO:0000313" key="3">
    <source>
        <dbReference type="Proteomes" id="UP000314294"/>
    </source>
</evidence>
<dbReference type="OrthoDB" id="19182at2759"/>
<comment type="caution">
    <text evidence="2">The sequence shown here is derived from an EMBL/GenBank/DDBJ whole genome shotgun (WGS) entry which is preliminary data.</text>
</comment>
<dbReference type="Proteomes" id="UP000314294">
    <property type="component" value="Unassembled WGS sequence"/>
</dbReference>